<dbReference type="PROSITE" id="PS00053">
    <property type="entry name" value="RIBOSOMAL_S8"/>
    <property type="match status" value="1"/>
</dbReference>
<dbReference type="InterPro" id="IPR035987">
    <property type="entry name" value="Ribosomal_uS8_sf"/>
</dbReference>
<keyword evidence="6" id="KW-0694">RNA-binding</keyword>
<comment type="subunit">
    <text evidence="5 6">Part of the 30S ribosomal subunit. Contacts proteins S5 and S12.</text>
</comment>
<evidence type="ECO:0000256" key="3">
    <source>
        <dbReference type="ARBA" id="ARBA00023274"/>
    </source>
</evidence>
<dbReference type="Gene3D" id="3.30.1370.30">
    <property type="match status" value="1"/>
</dbReference>
<keyword evidence="2 6" id="KW-0689">Ribosomal protein</keyword>
<dbReference type="HAMAP" id="MF_01302_B">
    <property type="entry name" value="Ribosomal_uS8_B"/>
    <property type="match status" value="1"/>
</dbReference>
<dbReference type="GO" id="GO:0006412">
    <property type="term" value="P:translation"/>
    <property type="evidence" value="ECO:0007669"/>
    <property type="project" value="UniProtKB-UniRule"/>
</dbReference>
<evidence type="ECO:0000256" key="4">
    <source>
        <dbReference type="ARBA" id="ARBA00035258"/>
    </source>
</evidence>
<accession>A0A1H4C722</accession>
<comment type="function">
    <text evidence="6">One of the primary rRNA binding proteins, it binds directly to 16S rRNA central domain where it helps coordinate assembly of the platform of the 30S subunit.</text>
</comment>
<reference evidence="8 9" key="1">
    <citation type="submission" date="2016-10" db="EMBL/GenBank/DDBJ databases">
        <authorList>
            <person name="de Groot N.N."/>
        </authorList>
    </citation>
    <scope>NUCLEOTIDE SEQUENCE [LARGE SCALE GENOMIC DNA]</scope>
    <source>
        <strain evidence="8 9">DSM 25383</strain>
    </source>
</reference>
<dbReference type="GO" id="GO:0003735">
    <property type="term" value="F:structural constituent of ribosome"/>
    <property type="evidence" value="ECO:0007669"/>
    <property type="project" value="InterPro"/>
</dbReference>
<keyword evidence="9" id="KW-1185">Reference proteome</keyword>
<sequence>MTDPIADFLTRIRNAVKANHKVVEAPGSKIKQEMTKILYEQGYILAYKFDKDEKGHPSIKIALKWDAATKTNAIKDLKRVSRPGLRQYASVSDMPRVLNGLGIAIVSTSKGIMTDAQARKENVGGEVLCYIY</sequence>
<dbReference type="GO" id="GO:0005840">
    <property type="term" value="C:ribosome"/>
    <property type="evidence" value="ECO:0007669"/>
    <property type="project" value="UniProtKB-KW"/>
</dbReference>
<dbReference type="FunFam" id="3.30.1490.10:FF:000001">
    <property type="entry name" value="30S ribosomal protein S8"/>
    <property type="match status" value="1"/>
</dbReference>
<dbReference type="Proteomes" id="UP000183253">
    <property type="component" value="Unassembled WGS sequence"/>
</dbReference>
<comment type="similarity">
    <text evidence="1 6 7">Belongs to the universal ribosomal protein uS8 family.</text>
</comment>
<organism evidence="8 9">
    <name type="scientific">Alistipes timonensis JC136</name>
    <dbReference type="NCBI Taxonomy" id="1033731"/>
    <lineage>
        <taxon>Bacteria</taxon>
        <taxon>Pseudomonadati</taxon>
        <taxon>Bacteroidota</taxon>
        <taxon>Bacteroidia</taxon>
        <taxon>Bacteroidales</taxon>
        <taxon>Rikenellaceae</taxon>
        <taxon>Alistipes</taxon>
    </lineage>
</organism>
<proteinExistence type="inferred from homology"/>
<dbReference type="NCBIfam" id="NF001109">
    <property type="entry name" value="PRK00136.1"/>
    <property type="match status" value="1"/>
</dbReference>
<dbReference type="Pfam" id="PF00410">
    <property type="entry name" value="Ribosomal_S8"/>
    <property type="match status" value="1"/>
</dbReference>
<dbReference type="InterPro" id="IPR047863">
    <property type="entry name" value="Ribosomal_uS8_CS"/>
</dbReference>
<dbReference type="GO" id="GO:0019843">
    <property type="term" value="F:rRNA binding"/>
    <property type="evidence" value="ECO:0007669"/>
    <property type="project" value="UniProtKB-UniRule"/>
</dbReference>
<evidence type="ECO:0000256" key="7">
    <source>
        <dbReference type="RuleBase" id="RU003660"/>
    </source>
</evidence>
<evidence type="ECO:0000256" key="1">
    <source>
        <dbReference type="ARBA" id="ARBA00006471"/>
    </source>
</evidence>
<keyword evidence="3 6" id="KW-0687">Ribonucleoprotein</keyword>
<evidence type="ECO:0000256" key="6">
    <source>
        <dbReference type="HAMAP-Rule" id="MF_01302"/>
    </source>
</evidence>
<dbReference type="SUPFAM" id="SSF56047">
    <property type="entry name" value="Ribosomal protein S8"/>
    <property type="match status" value="1"/>
</dbReference>
<dbReference type="OrthoDB" id="9802617at2"/>
<dbReference type="AlphaFoldDB" id="A0A1H4C722"/>
<protein>
    <recommendedName>
        <fullName evidence="4 6">Small ribosomal subunit protein uS8</fullName>
    </recommendedName>
</protein>
<name>A0A1H4C722_9BACT</name>
<dbReference type="RefSeq" id="WP_010262415.1">
    <property type="nucleotide sequence ID" value="NZ_CAEG01000011.1"/>
</dbReference>
<evidence type="ECO:0000256" key="2">
    <source>
        <dbReference type="ARBA" id="ARBA00022980"/>
    </source>
</evidence>
<dbReference type="Gene3D" id="3.30.1490.10">
    <property type="match status" value="1"/>
</dbReference>
<keyword evidence="6" id="KW-0699">rRNA-binding</keyword>
<dbReference type="STRING" id="1033731.SAMN05444145_104190"/>
<evidence type="ECO:0000256" key="5">
    <source>
        <dbReference type="ARBA" id="ARBA00046740"/>
    </source>
</evidence>
<dbReference type="PANTHER" id="PTHR11758">
    <property type="entry name" value="40S RIBOSOMAL PROTEIN S15A"/>
    <property type="match status" value="1"/>
</dbReference>
<dbReference type="GO" id="GO:1990904">
    <property type="term" value="C:ribonucleoprotein complex"/>
    <property type="evidence" value="ECO:0007669"/>
    <property type="project" value="UniProtKB-KW"/>
</dbReference>
<evidence type="ECO:0000313" key="8">
    <source>
        <dbReference type="EMBL" id="SEA56168.1"/>
    </source>
</evidence>
<evidence type="ECO:0000313" key="9">
    <source>
        <dbReference type="Proteomes" id="UP000183253"/>
    </source>
</evidence>
<dbReference type="GO" id="GO:0005737">
    <property type="term" value="C:cytoplasm"/>
    <property type="evidence" value="ECO:0007669"/>
    <property type="project" value="UniProtKB-ARBA"/>
</dbReference>
<gene>
    <name evidence="6" type="primary">rpsH</name>
    <name evidence="8" type="ORF">SAMN05444145_104190</name>
</gene>
<dbReference type="InterPro" id="IPR000630">
    <property type="entry name" value="Ribosomal_uS8"/>
</dbReference>
<dbReference type="EMBL" id="FNRI01000004">
    <property type="protein sequence ID" value="SEA56168.1"/>
    <property type="molecule type" value="Genomic_DNA"/>
</dbReference>